<dbReference type="PANTHER" id="PTHR31272:SF4">
    <property type="entry name" value="CYTOCHROME C-TYPE BIOGENESIS PROTEIN HI_1454-RELATED"/>
    <property type="match status" value="1"/>
</dbReference>
<dbReference type="RefSeq" id="WP_092321376.1">
    <property type="nucleotide sequence ID" value="NZ_FNFU01000002.1"/>
</dbReference>
<evidence type="ECO:0000313" key="8">
    <source>
        <dbReference type="EMBL" id="SDJ98167.1"/>
    </source>
</evidence>
<feature type="transmembrane region" description="Helical" evidence="6">
    <location>
        <begin position="6"/>
        <end position="33"/>
    </location>
</feature>
<evidence type="ECO:0000256" key="2">
    <source>
        <dbReference type="ARBA" id="ARBA00006143"/>
    </source>
</evidence>
<feature type="transmembrane region" description="Helical" evidence="6">
    <location>
        <begin position="146"/>
        <end position="169"/>
    </location>
</feature>
<feature type="transmembrane region" description="Helical" evidence="6">
    <location>
        <begin position="114"/>
        <end position="140"/>
    </location>
</feature>
<keyword evidence="9" id="KW-1185">Reference proteome</keyword>
<dbReference type="InterPro" id="IPR051790">
    <property type="entry name" value="Cytochrome_c-biogenesis_DsbD"/>
</dbReference>
<dbReference type="OrthoDB" id="4332145at2"/>
<dbReference type="EMBL" id="FNFU01000002">
    <property type="protein sequence ID" value="SDJ98167.1"/>
    <property type="molecule type" value="Genomic_DNA"/>
</dbReference>
<evidence type="ECO:0000256" key="6">
    <source>
        <dbReference type="SAM" id="Phobius"/>
    </source>
</evidence>
<dbReference type="STRING" id="386301.SAMN05216282_10229"/>
<evidence type="ECO:0000256" key="3">
    <source>
        <dbReference type="ARBA" id="ARBA00022692"/>
    </source>
</evidence>
<name>A0A1G8Y6B1_9MICO</name>
<dbReference type="PANTHER" id="PTHR31272">
    <property type="entry name" value="CYTOCHROME C-TYPE BIOGENESIS PROTEIN HI_1454-RELATED"/>
    <property type="match status" value="1"/>
</dbReference>
<proteinExistence type="inferred from homology"/>
<organism evidence="8 9">
    <name type="scientific">Cryobacterium psychrotolerans</name>
    <dbReference type="NCBI Taxonomy" id="386301"/>
    <lineage>
        <taxon>Bacteria</taxon>
        <taxon>Bacillati</taxon>
        <taxon>Actinomycetota</taxon>
        <taxon>Actinomycetes</taxon>
        <taxon>Micrococcales</taxon>
        <taxon>Microbacteriaceae</taxon>
        <taxon>Cryobacterium</taxon>
    </lineage>
</organism>
<protein>
    <submittedName>
        <fullName evidence="8">Cytochrome c biogenesis protein CcdA</fullName>
    </submittedName>
</protein>
<comment type="similarity">
    <text evidence="2">Belongs to the DsbD family.</text>
</comment>
<dbReference type="Pfam" id="PF02683">
    <property type="entry name" value="DsbD_TM"/>
    <property type="match status" value="1"/>
</dbReference>
<dbReference type="GO" id="GO:0016020">
    <property type="term" value="C:membrane"/>
    <property type="evidence" value="ECO:0007669"/>
    <property type="project" value="UniProtKB-SubCell"/>
</dbReference>
<comment type="subcellular location">
    <subcellularLocation>
        <location evidence="1">Membrane</location>
        <topology evidence="1">Multi-pass membrane protein</topology>
    </subcellularLocation>
</comment>
<evidence type="ECO:0000256" key="4">
    <source>
        <dbReference type="ARBA" id="ARBA00022989"/>
    </source>
</evidence>
<feature type="transmembrane region" description="Helical" evidence="6">
    <location>
        <begin position="190"/>
        <end position="212"/>
    </location>
</feature>
<keyword evidence="5 6" id="KW-0472">Membrane</keyword>
<evidence type="ECO:0000256" key="5">
    <source>
        <dbReference type="ARBA" id="ARBA00023136"/>
    </source>
</evidence>
<dbReference type="InterPro" id="IPR003834">
    <property type="entry name" value="Cyt_c_assmbl_TM_dom"/>
</dbReference>
<keyword evidence="3 6" id="KW-0812">Transmembrane</keyword>
<feature type="transmembrane region" description="Helical" evidence="6">
    <location>
        <begin position="45"/>
        <end position="69"/>
    </location>
</feature>
<feature type="transmembrane region" description="Helical" evidence="6">
    <location>
        <begin position="75"/>
        <end position="94"/>
    </location>
</feature>
<keyword evidence="4 6" id="KW-1133">Transmembrane helix</keyword>
<feature type="domain" description="Cytochrome C biogenesis protein transmembrane" evidence="7">
    <location>
        <begin position="8"/>
        <end position="172"/>
    </location>
</feature>
<dbReference type="GO" id="GO:0017004">
    <property type="term" value="P:cytochrome complex assembly"/>
    <property type="evidence" value="ECO:0007669"/>
    <property type="project" value="InterPro"/>
</dbReference>
<evidence type="ECO:0000313" key="9">
    <source>
        <dbReference type="Proteomes" id="UP000198701"/>
    </source>
</evidence>
<accession>A0A1G8Y6B1</accession>
<gene>
    <name evidence="8" type="ORF">SAMN05216282_10229</name>
</gene>
<reference evidence="8 9" key="1">
    <citation type="submission" date="2016-10" db="EMBL/GenBank/DDBJ databases">
        <authorList>
            <person name="de Groot N.N."/>
        </authorList>
    </citation>
    <scope>NUCLEOTIDE SEQUENCE [LARGE SCALE GENOMIC DNA]</scope>
    <source>
        <strain evidence="8 9">CGMCC 1.5382</strain>
    </source>
</reference>
<evidence type="ECO:0000259" key="7">
    <source>
        <dbReference type="Pfam" id="PF02683"/>
    </source>
</evidence>
<dbReference type="AlphaFoldDB" id="A0A1G8Y6B1"/>
<sequence length="275" mass="28548">MDIGYAGALIGGVLTLLSPCSVMLLPSFFAYAFSTPAKLLGRTGLFYLGLITTLVPIGVLAGTLGAFLFQHRSEMVMVAAALIIGLGIIQVVGIRMPAFTRGATAEGTSSASVFLLGAVYGVAGVCAGPILGSVLTVAAIGGNAAYGGILLAVYALGMTVPLFLLALVWDRLKITQRGWLRPRMLQVGRWQNSWLLIVSGLLSIGIGVLLLLTDGTASLGGFLTIGDQFAAESFVLTLSSGVSNLLFGLAAIALLVVVAGIYYLRTRARSGQDHR</sequence>
<evidence type="ECO:0000256" key="1">
    <source>
        <dbReference type="ARBA" id="ARBA00004141"/>
    </source>
</evidence>
<feature type="transmembrane region" description="Helical" evidence="6">
    <location>
        <begin position="245"/>
        <end position="264"/>
    </location>
</feature>
<dbReference type="Proteomes" id="UP000198701">
    <property type="component" value="Unassembled WGS sequence"/>
</dbReference>